<proteinExistence type="predicted"/>
<sequence>MLEFRGGWFISQYRLHAMDVTPRHKSEGPLLAMLMGRERERFVLPKGYQHFEITRFHTRGNSMGGGPWYLRTVSLDELTQLGGTTEGKHGDLLRYNGPRADLSFEWNRGESTGTLSFQPLTGGSEKVLTEPGAMRGVVTLPGAGLLKVETYGRWQLNLTRQDSKGPSGP</sequence>
<name>A0ABW2JNZ1_9ACTN</name>
<gene>
    <name evidence="1" type="ORF">ACFQVC_23455</name>
</gene>
<dbReference type="RefSeq" id="WP_381833627.1">
    <property type="nucleotide sequence ID" value="NZ_JBHTCF010000010.1"/>
</dbReference>
<evidence type="ECO:0008006" key="3">
    <source>
        <dbReference type="Google" id="ProtNLM"/>
    </source>
</evidence>
<organism evidence="1 2">
    <name type="scientific">Streptomyces monticola</name>
    <dbReference type="NCBI Taxonomy" id="2666263"/>
    <lineage>
        <taxon>Bacteria</taxon>
        <taxon>Bacillati</taxon>
        <taxon>Actinomycetota</taxon>
        <taxon>Actinomycetes</taxon>
        <taxon>Kitasatosporales</taxon>
        <taxon>Streptomycetaceae</taxon>
        <taxon>Streptomyces</taxon>
    </lineage>
</organism>
<evidence type="ECO:0000313" key="2">
    <source>
        <dbReference type="Proteomes" id="UP001596523"/>
    </source>
</evidence>
<dbReference type="Proteomes" id="UP001596523">
    <property type="component" value="Unassembled WGS sequence"/>
</dbReference>
<dbReference type="EMBL" id="JBHTCF010000010">
    <property type="protein sequence ID" value="MFC7307171.1"/>
    <property type="molecule type" value="Genomic_DNA"/>
</dbReference>
<accession>A0ABW2JNZ1</accession>
<evidence type="ECO:0000313" key="1">
    <source>
        <dbReference type="EMBL" id="MFC7307171.1"/>
    </source>
</evidence>
<keyword evidence="2" id="KW-1185">Reference proteome</keyword>
<reference evidence="2" key="1">
    <citation type="journal article" date="2019" name="Int. J. Syst. Evol. Microbiol.">
        <title>The Global Catalogue of Microorganisms (GCM) 10K type strain sequencing project: providing services to taxonomists for standard genome sequencing and annotation.</title>
        <authorList>
            <consortium name="The Broad Institute Genomics Platform"/>
            <consortium name="The Broad Institute Genome Sequencing Center for Infectious Disease"/>
            <person name="Wu L."/>
            <person name="Ma J."/>
        </authorList>
    </citation>
    <scope>NUCLEOTIDE SEQUENCE [LARGE SCALE GENOMIC DNA]</scope>
    <source>
        <strain evidence="2">SYNS20</strain>
    </source>
</reference>
<comment type="caution">
    <text evidence="1">The sequence shown here is derived from an EMBL/GenBank/DDBJ whole genome shotgun (WGS) entry which is preliminary data.</text>
</comment>
<protein>
    <recommendedName>
        <fullName evidence="3">Lipocalin-like domain-containing protein</fullName>
    </recommendedName>
</protein>